<dbReference type="InterPro" id="IPR017853">
    <property type="entry name" value="GH"/>
</dbReference>
<dbReference type="PANTHER" id="PTHR34142:SF1">
    <property type="entry name" value="GLYCOSIDE HYDROLASE FAMILY 5 DOMAIN-CONTAINING PROTEIN"/>
    <property type="match status" value="1"/>
</dbReference>
<evidence type="ECO:0000256" key="3">
    <source>
        <dbReference type="ARBA" id="ARBA00023295"/>
    </source>
</evidence>
<name>B2XBK8_RADSI</name>
<dbReference type="Pfam" id="PF00150">
    <property type="entry name" value="Cellulase"/>
    <property type="match status" value="1"/>
</dbReference>
<evidence type="ECO:0000256" key="5">
    <source>
        <dbReference type="SAM" id="SignalP"/>
    </source>
</evidence>
<dbReference type="GO" id="GO:0000272">
    <property type="term" value="P:polysaccharide catabolic process"/>
    <property type="evidence" value="ECO:0007669"/>
    <property type="project" value="InterPro"/>
</dbReference>
<evidence type="ECO:0000313" key="7">
    <source>
        <dbReference type="EMBL" id="ABV54448.1"/>
    </source>
</evidence>
<organism evidence="7">
    <name type="scientific">Radopholus similis</name>
    <name type="common">Burrowing nematode worm</name>
    <name type="synonym">Tylenchus similis</name>
    <dbReference type="NCBI Taxonomy" id="46012"/>
    <lineage>
        <taxon>Eukaryota</taxon>
        <taxon>Metazoa</taxon>
        <taxon>Ecdysozoa</taxon>
        <taxon>Nematoda</taxon>
        <taxon>Chromadorea</taxon>
        <taxon>Rhabditida</taxon>
        <taxon>Tylenchina</taxon>
        <taxon>Tylenchomorpha</taxon>
        <taxon>Tylenchoidea</taxon>
        <taxon>Pratylenchidae</taxon>
        <taxon>Radopholinae</taxon>
        <taxon>Radopholus</taxon>
    </lineage>
</organism>
<evidence type="ECO:0000256" key="1">
    <source>
        <dbReference type="ARBA" id="ARBA00005641"/>
    </source>
</evidence>
<feature type="domain" description="Glycoside hydrolase family 5" evidence="6">
    <location>
        <begin position="35"/>
        <end position="277"/>
    </location>
</feature>
<feature type="signal peptide" evidence="5">
    <location>
        <begin position="1"/>
        <end position="16"/>
    </location>
</feature>
<keyword evidence="5" id="KW-0732">Signal</keyword>
<dbReference type="AlphaFoldDB" id="B2XBK8"/>
<gene>
    <name evidence="7" type="primary">eng2</name>
</gene>
<comment type="similarity">
    <text evidence="1 4">Belongs to the glycosyl hydrolase 5 (cellulase A) family.</text>
</comment>
<evidence type="ECO:0000256" key="4">
    <source>
        <dbReference type="RuleBase" id="RU361153"/>
    </source>
</evidence>
<dbReference type="EC" id="3.2.1.4" evidence="7"/>
<dbReference type="GO" id="GO:0008810">
    <property type="term" value="F:cellulase activity"/>
    <property type="evidence" value="ECO:0007669"/>
    <property type="project" value="UniProtKB-EC"/>
</dbReference>
<dbReference type="EMBL" id="EF693942">
    <property type="protein sequence ID" value="ABV54448.1"/>
    <property type="molecule type" value="Genomic_DNA"/>
</dbReference>
<keyword evidence="3 4" id="KW-0326">Glycosidase</keyword>
<dbReference type="PANTHER" id="PTHR34142">
    <property type="entry name" value="ENDO-BETA-1,4-GLUCANASE A"/>
    <property type="match status" value="1"/>
</dbReference>
<dbReference type="InterPro" id="IPR001547">
    <property type="entry name" value="Glyco_hydro_5"/>
</dbReference>
<dbReference type="InterPro" id="IPR018087">
    <property type="entry name" value="Glyco_hydro_5_CS"/>
</dbReference>
<dbReference type="Gene3D" id="3.20.20.80">
    <property type="entry name" value="Glycosidases"/>
    <property type="match status" value="1"/>
</dbReference>
<feature type="chain" id="PRO_5002784154" evidence="5">
    <location>
        <begin position="17"/>
        <end position="319"/>
    </location>
</feature>
<accession>B2XBK8</accession>
<dbReference type="CAZy" id="GH5">
    <property type="family name" value="Glycoside Hydrolase Family 5"/>
</dbReference>
<protein>
    <submittedName>
        <fullName evidence="7">GHF5 endo-1,4-beta-glucanase</fullName>
        <ecNumber evidence="7">3.2.1.4</ecNumber>
    </submittedName>
</protein>
<proteinExistence type="inferred from homology"/>
<evidence type="ECO:0000256" key="2">
    <source>
        <dbReference type="ARBA" id="ARBA00022801"/>
    </source>
</evidence>
<dbReference type="PROSITE" id="PS00659">
    <property type="entry name" value="GLYCOSYL_HYDROL_F5"/>
    <property type="match status" value="1"/>
</dbReference>
<dbReference type="SUPFAM" id="SSF51445">
    <property type="entry name" value="(Trans)glycosidases"/>
    <property type="match status" value="1"/>
</dbReference>
<evidence type="ECO:0000259" key="6">
    <source>
        <dbReference type="Pfam" id="PF00150"/>
    </source>
</evidence>
<reference evidence="7" key="1">
    <citation type="journal article" date="2008" name="Plant Pathol.">
        <title>A family of GHF5 endo-1,4-beta-glucanases in the migratory plant-parasitic nematode Radopholus similis.</title>
        <authorList>
            <person name="Haegeman A."/>
            <person name="Jacob J."/>
            <person name="Vanholme B."/>
            <person name="Kyndt T."/>
            <person name="Gheysen G."/>
        </authorList>
    </citation>
    <scope>NUCLEOTIDE SEQUENCE</scope>
</reference>
<keyword evidence="2 4" id="KW-0378">Hydrolase</keyword>
<sequence length="319" mass="34691">MLSLFLLPLFFAFASAANPPYGQLSVSGTKLKGSSGQDVALHGMSLFWSNFGEGAPFYNAATVKALKCKWNSNIVRAAMGVEGGYLNNPSQEQAKLEAVVQAAIAEGIYVIIDWHDHNAQSHQSQAVSFFTAMSKKYGKNTNILYEIFNEPLQVDWNSVVKPYAQAVIKAIRANDAKNVIIVGTPTWSQDVDVAANSPITGQKNIMYTLHYYAATHKQDLRNKLTTAVNKGLPVFVTEYGTVTADGNGYVDAAESKTWWNFLDGLKISYVNWAIDNKDEKSAALTPGTSSSQVGDSSRWTESGKLVQAKLASQKNGVSC</sequence>